<name>A0A921DWJ8_9STAP</name>
<accession>A0A921DWJ8</accession>
<dbReference type="AlphaFoldDB" id="A0A921DWJ8"/>
<reference evidence="2" key="2">
    <citation type="submission" date="2021-09" db="EMBL/GenBank/DDBJ databases">
        <authorList>
            <person name="Gilroy R."/>
        </authorList>
    </citation>
    <scope>NUCLEOTIDE SEQUENCE</scope>
    <source>
        <strain evidence="2">6019</strain>
    </source>
</reference>
<protein>
    <submittedName>
        <fullName evidence="2">Uncharacterized protein</fullName>
    </submittedName>
</protein>
<sequence>MEFIFLIVLAIMSPAIISVVGETFVNIRDSKSKLEYKKMVEARQLEEIKQENYLLENKSMLKELEQIRAERKALEEDLNDRRWLIKERKRPQKQLTTKQSALKEKKEG</sequence>
<evidence type="ECO:0000313" key="3">
    <source>
        <dbReference type="Proteomes" id="UP000763505"/>
    </source>
</evidence>
<reference evidence="2" key="1">
    <citation type="journal article" date="2021" name="PeerJ">
        <title>Extensive microbial diversity within the chicken gut microbiome revealed by metagenomics and culture.</title>
        <authorList>
            <person name="Gilroy R."/>
            <person name="Ravi A."/>
            <person name="Getino M."/>
            <person name="Pursley I."/>
            <person name="Horton D.L."/>
            <person name="Alikhan N.F."/>
            <person name="Baker D."/>
            <person name="Gharbi K."/>
            <person name="Hall N."/>
            <person name="Watson M."/>
            <person name="Adriaenssens E.M."/>
            <person name="Foster-Nyarko E."/>
            <person name="Jarju S."/>
            <person name="Secka A."/>
            <person name="Antonio M."/>
            <person name="Oren A."/>
            <person name="Chaudhuri R.R."/>
            <person name="La Ragione R."/>
            <person name="Hildebrand F."/>
            <person name="Pallen M.J."/>
        </authorList>
    </citation>
    <scope>NUCLEOTIDE SEQUENCE</scope>
    <source>
        <strain evidence="2">6019</strain>
    </source>
</reference>
<gene>
    <name evidence="2" type="ORF">K8V35_03935</name>
</gene>
<organism evidence="2 3">
    <name type="scientific">Aliicoccus persicus</name>
    <dbReference type="NCBI Taxonomy" id="930138"/>
    <lineage>
        <taxon>Bacteria</taxon>
        <taxon>Bacillati</taxon>
        <taxon>Bacillota</taxon>
        <taxon>Bacilli</taxon>
        <taxon>Bacillales</taxon>
        <taxon>Staphylococcaceae</taxon>
        <taxon>Aliicoccus</taxon>
    </lineage>
</organism>
<comment type="caution">
    <text evidence="2">The sequence shown here is derived from an EMBL/GenBank/DDBJ whole genome shotgun (WGS) entry which is preliminary data.</text>
</comment>
<evidence type="ECO:0000256" key="1">
    <source>
        <dbReference type="SAM" id="Coils"/>
    </source>
</evidence>
<keyword evidence="1" id="KW-0175">Coiled coil</keyword>
<dbReference type="EMBL" id="DYYI01000039">
    <property type="protein sequence ID" value="HJE19487.1"/>
    <property type="molecule type" value="Genomic_DNA"/>
</dbReference>
<evidence type="ECO:0000313" key="2">
    <source>
        <dbReference type="EMBL" id="HJE19487.1"/>
    </source>
</evidence>
<dbReference type="Proteomes" id="UP000763505">
    <property type="component" value="Unassembled WGS sequence"/>
</dbReference>
<feature type="coiled-coil region" evidence="1">
    <location>
        <begin position="50"/>
        <end position="84"/>
    </location>
</feature>
<proteinExistence type="predicted"/>